<evidence type="ECO:0000256" key="2">
    <source>
        <dbReference type="SAM" id="SignalP"/>
    </source>
</evidence>
<evidence type="ECO:0000313" key="3">
    <source>
        <dbReference type="EMBL" id="GER00796.1"/>
    </source>
</evidence>
<keyword evidence="2" id="KW-0732">Signal</keyword>
<keyword evidence="4" id="KW-1185">Reference proteome</keyword>
<dbReference type="RefSeq" id="WP_150002212.1">
    <property type="nucleotide sequence ID" value="NZ_BKCM01000006.1"/>
</dbReference>
<evidence type="ECO:0000313" key="4">
    <source>
        <dbReference type="Proteomes" id="UP000325187"/>
    </source>
</evidence>
<organism evidence="3 4">
    <name type="scientific">Iodidimonas gelatinilytica</name>
    <dbReference type="NCBI Taxonomy" id="1236966"/>
    <lineage>
        <taxon>Bacteria</taxon>
        <taxon>Pseudomonadati</taxon>
        <taxon>Pseudomonadota</taxon>
        <taxon>Alphaproteobacteria</taxon>
        <taxon>Iodidimonadales</taxon>
        <taxon>Iodidimonadaceae</taxon>
        <taxon>Iodidimonas</taxon>
    </lineage>
</organism>
<gene>
    <name evidence="3" type="ORF">JCM17845_14190</name>
</gene>
<dbReference type="AlphaFoldDB" id="A0A5A7N167"/>
<accession>A0A5A7N167</accession>
<dbReference type="Proteomes" id="UP000325187">
    <property type="component" value="Unassembled WGS sequence"/>
</dbReference>
<reference evidence="3 4" key="1">
    <citation type="submission" date="2019-09" db="EMBL/GenBank/DDBJ databases">
        <title>NBRP : Genome information of microbial organism related human and environment.</title>
        <authorList>
            <person name="Hattori M."/>
            <person name="Oshima K."/>
            <person name="Inaba H."/>
            <person name="Suda W."/>
            <person name="Sakamoto M."/>
            <person name="Iino T."/>
            <person name="Kitahara M."/>
            <person name="Oshida Y."/>
            <person name="Iida T."/>
            <person name="Kudo T."/>
            <person name="Itoh T."/>
            <person name="Ohkuma M."/>
        </authorList>
    </citation>
    <scope>NUCLEOTIDE SEQUENCE [LARGE SCALE GENOMIC DNA]</scope>
    <source>
        <strain evidence="3 4">Mie-1</strain>
    </source>
</reference>
<name>A0A5A7N167_9PROT</name>
<sequence length="140" mass="15607">MRKFWSAALIYLSISGISLMTANAQETAEPMPPSVADQDAETETKPLEPIAETQWPQVFPPLNVLITPRRDRIEPEDDTAQDGPAEWAQVPLANGRAGDLLGFLNTRIDHKADWQADETFIAAQKPCGWTKKSPIPVRLW</sequence>
<feature type="chain" id="PRO_5022733444" evidence="2">
    <location>
        <begin position="25"/>
        <end position="140"/>
    </location>
</feature>
<protein>
    <submittedName>
        <fullName evidence="3">Uncharacterized protein</fullName>
    </submittedName>
</protein>
<feature type="region of interest" description="Disordered" evidence="1">
    <location>
        <begin position="25"/>
        <end position="51"/>
    </location>
</feature>
<dbReference type="EMBL" id="BKCM01000006">
    <property type="protein sequence ID" value="GER00796.1"/>
    <property type="molecule type" value="Genomic_DNA"/>
</dbReference>
<evidence type="ECO:0000256" key="1">
    <source>
        <dbReference type="SAM" id="MobiDB-lite"/>
    </source>
</evidence>
<proteinExistence type="predicted"/>
<comment type="caution">
    <text evidence="3">The sequence shown here is derived from an EMBL/GenBank/DDBJ whole genome shotgun (WGS) entry which is preliminary data.</text>
</comment>
<feature type="signal peptide" evidence="2">
    <location>
        <begin position="1"/>
        <end position="24"/>
    </location>
</feature>